<sequence>MTSSDSGEPTDNPTISDGSGFPVNDVEVELGNALAAGNAAADATGDSTDTAAAASGGGEAGTNTAEAPDAAGVAGATASEASDATVEAVSRFLGVLRQGELWLPLPEGTGQQEDGSVALPTLQVRETTFVPAFTSEEQFNLHSAELPRARLAVRDLTSALPEGIGLVLNPGNEASVPVYPAMVDTIRDDEGHPEHTNGSDPRSETGHG</sequence>
<evidence type="ECO:0000313" key="4">
    <source>
        <dbReference type="Proteomes" id="UP001250214"/>
    </source>
</evidence>
<evidence type="ECO:0000256" key="1">
    <source>
        <dbReference type="SAM" id="MobiDB-lite"/>
    </source>
</evidence>
<organism evidence="3 4">
    <name type="scientific">Lipingzhangella rawalii</name>
    <dbReference type="NCBI Taxonomy" id="2055835"/>
    <lineage>
        <taxon>Bacteria</taxon>
        <taxon>Bacillati</taxon>
        <taxon>Actinomycetota</taxon>
        <taxon>Actinomycetes</taxon>
        <taxon>Streptosporangiales</taxon>
        <taxon>Nocardiopsidaceae</taxon>
        <taxon>Lipingzhangella</taxon>
    </lineage>
</organism>
<name>A0ABU2H1A2_9ACTN</name>
<reference evidence="4" key="1">
    <citation type="submission" date="2023-07" db="EMBL/GenBank/DDBJ databases">
        <title>Novel species in the genus Lipingzhangella isolated from Sambhar Salt Lake.</title>
        <authorList>
            <person name="Jiya N."/>
            <person name="Kajale S."/>
            <person name="Sharma A."/>
        </authorList>
    </citation>
    <scope>NUCLEOTIDE SEQUENCE [LARGE SCALE GENOMIC DNA]</scope>
    <source>
        <strain evidence="4">LS1_29</strain>
    </source>
</reference>
<gene>
    <name evidence="3" type="ORF">RIF23_00520</name>
</gene>
<dbReference type="RefSeq" id="WP_310910284.1">
    <property type="nucleotide sequence ID" value="NZ_JAVLVT010000001.1"/>
</dbReference>
<evidence type="ECO:0000259" key="2">
    <source>
        <dbReference type="Pfam" id="PF07179"/>
    </source>
</evidence>
<feature type="compositionally biased region" description="Low complexity" evidence="1">
    <location>
        <begin position="61"/>
        <end position="76"/>
    </location>
</feature>
<proteinExistence type="predicted"/>
<dbReference type="Proteomes" id="UP001250214">
    <property type="component" value="Unassembled WGS sequence"/>
</dbReference>
<feature type="region of interest" description="Disordered" evidence="1">
    <location>
        <begin position="1"/>
        <end position="76"/>
    </location>
</feature>
<evidence type="ECO:0000313" key="3">
    <source>
        <dbReference type="EMBL" id="MDS1268772.1"/>
    </source>
</evidence>
<dbReference type="InterPro" id="IPR009839">
    <property type="entry name" value="SseB_N"/>
</dbReference>
<keyword evidence="4" id="KW-1185">Reference proteome</keyword>
<feature type="compositionally biased region" description="Low complexity" evidence="1">
    <location>
        <begin position="29"/>
        <end position="54"/>
    </location>
</feature>
<accession>A0ABU2H1A2</accession>
<protein>
    <submittedName>
        <fullName evidence="3">SseB family protein</fullName>
    </submittedName>
</protein>
<dbReference type="Pfam" id="PF07179">
    <property type="entry name" value="SseB"/>
    <property type="match status" value="1"/>
</dbReference>
<dbReference type="EMBL" id="JAVLVT010000001">
    <property type="protein sequence ID" value="MDS1268772.1"/>
    <property type="molecule type" value="Genomic_DNA"/>
</dbReference>
<comment type="caution">
    <text evidence="3">The sequence shown here is derived from an EMBL/GenBank/DDBJ whole genome shotgun (WGS) entry which is preliminary data.</text>
</comment>
<feature type="compositionally biased region" description="Polar residues" evidence="1">
    <location>
        <begin position="1"/>
        <end position="17"/>
    </location>
</feature>
<feature type="region of interest" description="Disordered" evidence="1">
    <location>
        <begin position="187"/>
        <end position="208"/>
    </location>
</feature>
<feature type="domain" description="SseB protein N-terminal" evidence="2">
    <location>
        <begin position="83"/>
        <end position="183"/>
    </location>
</feature>